<reference evidence="1" key="1">
    <citation type="submission" date="2020-09" db="EMBL/GenBank/DDBJ databases">
        <title>Iningainema tapete sp. nov. (Scytonemataceae, Cyanobacteria) from greenhouses in central Florida (USA) produces two types of nodularin with biosynthetic potential for microcystin-LR and anabaenopeptins.</title>
        <authorList>
            <person name="Berthold D.E."/>
            <person name="Lefler F.W."/>
            <person name="Huang I.-S."/>
            <person name="Abdulla H."/>
            <person name="Zimba P.V."/>
            <person name="Laughinghouse H.D. IV."/>
        </authorList>
    </citation>
    <scope>NUCLEOTIDE SEQUENCE</scope>
    <source>
        <strain evidence="1">BLCCT55</strain>
    </source>
</reference>
<comment type="caution">
    <text evidence="1">The sequence shown here is derived from an EMBL/GenBank/DDBJ whole genome shotgun (WGS) entry which is preliminary data.</text>
</comment>
<organism evidence="1 2">
    <name type="scientific">Iningainema tapete BLCC-T55</name>
    <dbReference type="NCBI Taxonomy" id="2748662"/>
    <lineage>
        <taxon>Bacteria</taxon>
        <taxon>Bacillati</taxon>
        <taxon>Cyanobacteriota</taxon>
        <taxon>Cyanophyceae</taxon>
        <taxon>Nostocales</taxon>
        <taxon>Scytonemataceae</taxon>
        <taxon>Iningainema tapete</taxon>
    </lineage>
</organism>
<dbReference type="Proteomes" id="UP000629098">
    <property type="component" value="Unassembled WGS sequence"/>
</dbReference>
<accession>A0A8J7C9A2</accession>
<evidence type="ECO:0000313" key="1">
    <source>
        <dbReference type="EMBL" id="MBD2770790.1"/>
    </source>
</evidence>
<evidence type="ECO:0000313" key="2">
    <source>
        <dbReference type="Proteomes" id="UP000629098"/>
    </source>
</evidence>
<gene>
    <name evidence="1" type="ORF">ICL16_01280</name>
</gene>
<dbReference type="RefSeq" id="WP_190825082.1">
    <property type="nucleotide sequence ID" value="NZ_CAWPPI010000009.1"/>
</dbReference>
<sequence>MAIVIELKPEIEAQLIAQAASAGISVEEFLQMAISGLLSASQPSVVPTVLSPQERAQAFVKWAKSHSIQAPPLSDEAISRESIYTREDEML</sequence>
<protein>
    <submittedName>
        <fullName evidence="1">Uncharacterized protein</fullName>
    </submittedName>
</protein>
<proteinExistence type="predicted"/>
<name>A0A8J7C9A2_9CYAN</name>
<dbReference type="AlphaFoldDB" id="A0A8J7C9A2"/>
<keyword evidence="2" id="KW-1185">Reference proteome</keyword>
<dbReference type="EMBL" id="JACXAE010000009">
    <property type="protein sequence ID" value="MBD2770790.1"/>
    <property type="molecule type" value="Genomic_DNA"/>
</dbReference>